<dbReference type="EMBL" id="CP134844">
    <property type="protein sequence ID" value="WNL12575.1"/>
    <property type="molecule type" value="Genomic_DNA"/>
</dbReference>
<dbReference type="EMBL" id="CP134852">
    <property type="protein sequence ID" value="WNL25513.1"/>
    <property type="molecule type" value="Genomic_DNA"/>
</dbReference>
<reference evidence="1" key="2">
    <citation type="submission" date="2023-09" db="EMBL/GenBank/DDBJ databases">
        <title>Characterization of Arcobacter Isolates from Retail Chicken Sold in Supermarkets in Tbilisi, Georgia.</title>
        <authorList>
            <person name="Matthias R."/>
            <person name="Zautner A.E."/>
        </authorList>
    </citation>
    <scope>NUCLEOTIDE SEQUENCE</scope>
    <source>
        <strain evidence="2">LEO 108</strain>
        <strain evidence="1">LEO 109</strain>
    </source>
</reference>
<evidence type="ECO:0000313" key="6">
    <source>
        <dbReference type="EMBL" id="WNL25513.1"/>
    </source>
</evidence>
<dbReference type="EMBL" id="CP134851">
    <property type="protein sequence ID" value="WNL23595.1"/>
    <property type="molecule type" value="Genomic_DNA"/>
</dbReference>
<dbReference type="EMBL" id="CP134845">
    <property type="protein sequence ID" value="WNL13893.1"/>
    <property type="molecule type" value="Genomic_DNA"/>
</dbReference>
<dbReference type="EMBL" id="CP134850">
    <property type="protein sequence ID" value="WNL20236.1"/>
    <property type="molecule type" value="Genomic_DNA"/>
</dbReference>
<organism evidence="6">
    <name type="scientific">Arcobacter sp. AZ-2023</name>
    <dbReference type="NCBI Taxonomy" id="3074453"/>
    <lineage>
        <taxon>Bacteria</taxon>
        <taxon>Pseudomonadati</taxon>
        <taxon>Campylobacterota</taxon>
        <taxon>Epsilonproteobacteria</taxon>
        <taxon>Campylobacterales</taxon>
        <taxon>Arcobacteraceae</taxon>
        <taxon>Arcobacter</taxon>
    </lineage>
</organism>
<accession>A0AA96DCG5</accession>
<evidence type="ECO:0000313" key="3">
    <source>
        <dbReference type="EMBL" id="WNL18101.1"/>
    </source>
</evidence>
<gene>
    <name evidence="2" type="ORF">RJG51_07590</name>
    <name evidence="1" type="ORF">RJG52_00565</name>
    <name evidence="3" type="ORF">RJG53_05690</name>
    <name evidence="5" type="ORF">RJG55_00570</name>
    <name evidence="4" type="ORF">RJG56_05540</name>
    <name evidence="6" type="ORF">RJG57_10750</name>
</gene>
<sequence>MKFVNYIENNELIFNLNTNCKNVDEYQGCSGAPIVNQDNELVSIAIRVDCKNNQIIGINLKRLEVVIDIITK</sequence>
<evidence type="ECO:0000313" key="5">
    <source>
        <dbReference type="EMBL" id="WNL23595.1"/>
    </source>
</evidence>
<evidence type="ECO:0000313" key="1">
    <source>
        <dbReference type="EMBL" id="WNL12575.1"/>
    </source>
</evidence>
<name>A0AA96DCG5_9BACT</name>
<dbReference type="EMBL" id="CP134849">
    <property type="protein sequence ID" value="WNL18101.1"/>
    <property type="molecule type" value="Genomic_DNA"/>
</dbReference>
<dbReference type="InterPro" id="IPR009003">
    <property type="entry name" value="Peptidase_S1_PA"/>
</dbReference>
<dbReference type="SUPFAM" id="SSF50494">
    <property type="entry name" value="Trypsin-like serine proteases"/>
    <property type="match status" value="1"/>
</dbReference>
<dbReference type="AlphaFoldDB" id="A0AA96DCG5"/>
<evidence type="ECO:0008006" key="7">
    <source>
        <dbReference type="Google" id="ProtNLM"/>
    </source>
</evidence>
<reference evidence="6" key="1">
    <citation type="submission" date="2023-09" db="EMBL/GenBank/DDBJ databases">
        <title>Arcobacter tbilisiensis sp. nov. isolated from chicken meat in Tbilisi, Georgia.</title>
        <authorList>
            <person name="Matthias R."/>
            <person name="Zautner A.E."/>
        </authorList>
    </citation>
    <scope>NUCLEOTIDE SEQUENCE</scope>
    <source>
        <strain evidence="6">LEO 70</strain>
        <strain evidence="5">LEO 74</strain>
        <strain evidence="4">LEO 79</strain>
        <strain evidence="3">LEO 99</strain>
    </source>
</reference>
<evidence type="ECO:0000313" key="2">
    <source>
        <dbReference type="EMBL" id="WNL13893.1"/>
    </source>
</evidence>
<protein>
    <recommendedName>
        <fullName evidence="7">Serine protease</fullName>
    </recommendedName>
</protein>
<evidence type="ECO:0000313" key="4">
    <source>
        <dbReference type="EMBL" id="WNL20236.1"/>
    </source>
</evidence>
<proteinExistence type="predicted"/>